<organism evidence="4 5">
    <name type="scientific">Turnera subulata</name>
    <dbReference type="NCBI Taxonomy" id="218843"/>
    <lineage>
        <taxon>Eukaryota</taxon>
        <taxon>Viridiplantae</taxon>
        <taxon>Streptophyta</taxon>
        <taxon>Embryophyta</taxon>
        <taxon>Tracheophyta</taxon>
        <taxon>Spermatophyta</taxon>
        <taxon>Magnoliopsida</taxon>
        <taxon>eudicotyledons</taxon>
        <taxon>Gunneridae</taxon>
        <taxon>Pentapetalae</taxon>
        <taxon>rosids</taxon>
        <taxon>fabids</taxon>
        <taxon>Malpighiales</taxon>
        <taxon>Passifloraceae</taxon>
        <taxon>Turnera</taxon>
    </lineage>
</organism>
<gene>
    <name evidence="4" type="ORF">Tsubulata_032578</name>
</gene>
<dbReference type="PANTHER" id="PTHR12203:SF99">
    <property type="entry name" value="OS04G0534100 PROTEIN"/>
    <property type="match status" value="1"/>
</dbReference>
<reference evidence="4" key="2">
    <citation type="journal article" date="2023" name="Plants (Basel)">
        <title>Annotation of the Turnera subulata (Passifloraceae) Draft Genome Reveals the S-Locus Evolved after the Divergence of Turneroideae from Passifloroideae in a Stepwise Manner.</title>
        <authorList>
            <person name="Henning P.M."/>
            <person name="Roalson E.H."/>
            <person name="Mir W."/>
            <person name="McCubbin A.G."/>
            <person name="Shore J.S."/>
        </authorList>
    </citation>
    <scope>NUCLEOTIDE SEQUENCE</scope>
    <source>
        <strain evidence="4">F60SS</strain>
    </source>
</reference>
<evidence type="ECO:0000313" key="4">
    <source>
        <dbReference type="EMBL" id="KAJ4824065.1"/>
    </source>
</evidence>
<keyword evidence="2" id="KW-0472">Membrane</keyword>
<feature type="transmembrane region" description="Helical" evidence="2">
    <location>
        <begin position="43"/>
        <end position="63"/>
    </location>
</feature>
<keyword evidence="2" id="KW-1133">Transmembrane helix</keyword>
<dbReference type="Pfam" id="PF05686">
    <property type="entry name" value="Glyco_transf_90"/>
    <property type="match status" value="1"/>
</dbReference>
<evidence type="ECO:0000256" key="2">
    <source>
        <dbReference type="SAM" id="Phobius"/>
    </source>
</evidence>
<evidence type="ECO:0000259" key="3">
    <source>
        <dbReference type="SMART" id="SM00672"/>
    </source>
</evidence>
<proteinExistence type="predicted"/>
<keyword evidence="5" id="KW-1185">Reference proteome</keyword>
<keyword evidence="2" id="KW-0812">Transmembrane</keyword>
<feature type="region of interest" description="Disordered" evidence="1">
    <location>
        <begin position="122"/>
        <end position="142"/>
    </location>
</feature>
<accession>A0A9Q0F2X5</accession>
<protein>
    <recommendedName>
        <fullName evidence="3">Glycosyl transferase CAP10 domain-containing protein</fullName>
    </recommendedName>
</protein>
<dbReference type="PANTHER" id="PTHR12203">
    <property type="entry name" value="KDEL LYS-ASP-GLU-LEU CONTAINING - RELATED"/>
    <property type="match status" value="1"/>
</dbReference>
<comment type="caution">
    <text evidence="4">The sequence shown here is derived from an EMBL/GenBank/DDBJ whole genome shotgun (WGS) entry which is preliminary data.</text>
</comment>
<dbReference type="InterPro" id="IPR006598">
    <property type="entry name" value="CAP10"/>
</dbReference>
<dbReference type="OrthoDB" id="202415at2759"/>
<dbReference type="AlphaFoldDB" id="A0A9Q0F2X5"/>
<dbReference type="InterPro" id="IPR051091">
    <property type="entry name" value="O-Glucosyltr/Glycosyltrsf_90"/>
</dbReference>
<dbReference type="SMART" id="SM00672">
    <property type="entry name" value="CAP10"/>
    <property type="match status" value="1"/>
</dbReference>
<feature type="domain" description="Glycosyl transferase CAP10" evidence="3">
    <location>
        <begin position="217"/>
        <end position="465"/>
    </location>
</feature>
<sequence>MREKNSLINTNNNTNMQQQRLTDRIWRSVIRLPATSSSSSSSVVLLCLVLGLLVGAFLSTRYLHFTTAPLGQSQEHSSSVVTRKINNNNGDKIITKMPPGKKENVVSYPPLNCTAFNLTRRCPPSPTPSTSSYSDSSSSTTTATATCPEYFRWIHEDLRPWATTGISREMVESARRTANFRLVVVEGKAYVEVYEKGFQSRDTFTLWGILQLLRRYRLPDLDIMFDCVDWPVVNAADFIPNATAPPPLFRYCGDDRTLDIVFPDWSFWGWHETNIKPWGVLLQDLKEGNERMPWAQREPYAYWKGNPEVAATRQDLMKCNVTPTQDWNARVFAQDWVRESQQGYKQSDLSNQCNYRYKIYIEGSAWSVSEKYILACDSVTLLVKPHYYDFFTRGLFPNHHYWPVNENDKCRSIKFAVDWGNAHEQEAQAMGKAASEFIQNELKMDYVYDYMFHVLNEYAKLLTYKPVIPPNAAQLCPEAMACLAQGREKKFMMDSLEKAPAETSPCTLPPPFDPPSLYATLKKKHDSIQQVESWEKHFWDTTPPNNHP</sequence>
<feature type="compositionally biased region" description="Low complexity" evidence="1">
    <location>
        <begin position="128"/>
        <end position="142"/>
    </location>
</feature>
<dbReference type="Proteomes" id="UP001141552">
    <property type="component" value="Unassembled WGS sequence"/>
</dbReference>
<name>A0A9Q0F2X5_9ROSI</name>
<reference evidence="4" key="1">
    <citation type="submission" date="2022-02" db="EMBL/GenBank/DDBJ databases">
        <authorList>
            <person name="Henning P.M."/>
            <person name="McCubbin A.G."/>
            <person name="Shore J.S."/>
        </authorList>
    </citation>
    <scope>NUCLEOTIDE SEQUENCE</scope>
    <source>
        <strain evidence="4">F60SS</strain>
        <tissue evidence="4">Leaves</tissue>
    </source>
</reference>
<dbReference type="EMBL" id="JAKUCV010007279">
    <property type="protein sequence ID" value="KAJ4824065.1"/>
    <property type="molecule type" value="Genomic_DNA"/>
</dbReference>
<evidence type="ECO:0000313" key="5">
    <source>
        <dbReference type="Proteomes" id="UP001141552"/>
    </source>
</evidence>
<evidence type="ECO:0000256" key="1">
    <source>
        <dbReference type="SAM" id="MobiDB-lite"/>
    </source>
</evidence>